<comment type="similarity">
    <text evidence="2 4">Belongs to the flagella basal body rod proteins family.</text>
</comment>
<dbReference type="GO" id="GO:0030694">
    <property type="term" value="C:bacterial-type flagellum basal body, rod"/>
    <property type="evidence" value="ECO:0007669"/>
    <property type="project" value="InterPro"/>
</dbReference>
<keyword evidence="9" id="KW-1185">Reference proteome</keyword>
<dbReference type="InterPro" id="IPR037925">
    <property type="entry name" value="FlgE/F/G-like"/>
</dbReference>
<dbReference type="STRING" id="246191.SAMN05660337_2771"/>
<dbReference type="PANTHER" id="PTHR30435:SF19">
    <property type="entry name" value="FLAGELLAR BASAL-BODY ROD PROTEIN FLGG"/>
    <property type="match status" value="1"/>
</dbReference>
<feature type="domain" description="Flagellar hook protein FlgE/F/G-like D1" evidence="7">
    <location>
        <begin position="99"/>
        <end position="162"/>
    </location>
</feature>
<keyword evidence="8" id="KW-0969">Cilium</keyword>
<comment type="subcellular location">
    <subcellularLocation>
        <location evidence="1 4">Bacterial flagellum basal body</location>
    </subcellularLocation>
</comment>
<dbReference type="PROSITE" id="PS00588">
    <property type="entry name" value="FLAGELLA_BB_ROD"/>
    <property type="match status" value="1"/>
</dbReference>
<evidence type="ECO:0000259" key="5">
    <source>
        <dbReference type="Pfam" id="PF00460"/>
    </source>
</evidence>
<dbReference type="InterPro" id="IPR019776">
    <property type="entry name" value="Flagellar_basal_body_rod_CS"/>
</dbReference>
<dbReference type="EMBL" id="FNGA01000004">
    <property type="protein sequence ID" value="SDL36237.1"/>
    <property type="molecule type" value="Genomic_DNA"/>
</dbReference>
<dbReference type="Pfam" id="PF06429">
    <property type="entry name" value="Flg_bbr_C"/>
    <property type="match status" value="1"/>
</dbReference>
<dbReference type="PANTHER" id="PTHR30435">
    <property type="entry name" value="FLAGELLAR PROTEIN"/>
    <property type="match status" value="1"/>
</dbReference>
<reference evidence="9" key="1">
    <citation type="submission" date="2016-10" db="EMBL/GenBank/DDBJ databases">
        <authorList>
            <person name="Varghese N."/>
            <person name="Submissions S."/>
        </authorList>
    </citation>
    <scope>NUCLEOTIDE SEQUENCE [LARGE SCALE GENOMIC DNA]</scope>
    <source>
        <strain evidence="9">DSM 16995</strain>
    </source>
</reference>
<keyword evidence="8" id="KW-0282">Flagellum</keyword>
<dbReference type="InterPro" id="IPR012836">
    <property type="entry name" value="FlgF"/>
</dbReference>
<evidence type="ECO:0000259" key="6">
    <source>
        <dbReference type="Pfam" id="PF06429"/>
    </source>
</evidence>
<keyword evidence="8" id="KW-0966">Cell projection</keyword>
<name>A0A1G9JF55_9BACT</name>
<evidence type="ECO:0000256" key="1">
    <source>
        <dbReference type="ARBA" id="ARBA00004117"/>
    </source>
</evidence>
<dbReference type="NCBIfam" id="TIGR03506">
    <property type="entry name" value="FlgEFG_subfam"/>
    <property type="match status" value="1"/>
</dbReference>
<dbReference type="InterPro" id="IPR001444">
    <property type="entry name" value="Flag_bb_rod_N"/>
</dbReference>
<dbReference type="SUPFAM" id="SSF117143">
    <property type="entry name" value="Flagellar hook protein flgE"/>
    <property type="match status" value="1"/>
</dbReference>
<feature type="domain" description="Flagellar basal-body/hook protein C-terminal" evidence="6">
    <location>
        <begin position="205"/>
        <end position="248"/>
    </location>
</feature>
<evidence type="ECO:0000256" key="2">
    <source>
        <dbReference type="ARBA" id="ARBA00009677"/>
    </source>
</evidence>
<gene>
    <name evidence="8" type="ORF">SAMN05660337_2771</name>
</gene>
<dbReference type="Pfam" id="PF22692">
    <property type="entry name" value="LlgE_F_G_D1"/>
    <property type="match status" value="1"/>
</dbReference>
<evidence type="ECO:0000256" key="3">
    <source>
        <dbReference type="ARBA" id="ARBA00023143"/>
    </source>
</evidence>
<organism evidence="8 9">
    <name type="scientific">Maridesulfovibrio ferrireducens</name>
    <dbReference type="NCBI Taxonomy" id="246191"/>
    <lineage>
        <taxon>Bacteria</taxon>
        <taxon>Pseudomonadati</taxon>
        <taxon>Thermodesulfobacteriota</taxon>
        <taxon>Desulfovibrionia</taxon>
        <taxon>Desulfovibrionales</taxon>
        <taxon>Desulfovibrionaceae</taxon>
        <taxon>Maridesulfovibrio</taxon>
    </lineage>
</organism>
<dbReference type="InterPro" id="IPR020013">
    <property type="entry name" value="Flagellar_FlgE/F/G"/>
</dbReference>
<dbReference type="Proteomes" id="UP000199053">
    <property type="component" value="Unassembled WGS sequence"/>
</dbReference>
<dbReference type="InterPro" id="IPR053967">
    <property type="entry name" value="LlgE_F_G-like_D1"/>
</dbReference>
<protein>
    <submittedName>
        <fullName evidence="8">Flagellar basal-body rod protein FlgG</fullName>
    </submittedName>
</protein>
<evidence type="ECO:0000313" key="8">
    <source>
        <dbReference type="EMBL" id="SDL36237.1"/>
    </source>
</evidence>
<feature type="domain" description="Flagellar basal body rod protein N-terminal" evidence="5">
    <location>
        <begin position="14"/>
        <end position="35"/>
    </location>
</feature>
<dbReference type="GO" id="GO:0071978">
    <property type="term" value="P:bacterial-type flagellum-dependent swarming motility"/>
    <property type="evidence" value="ECO:0007669"/>
    <property type="project" value="TreeGrafter"/>
</dbReference>
<dbReference type="Pfam" id="PF00460">
    <property type="entry name" value="Flg_bb_rod"/>
    <property type="match status" value="1"/>
</dbReference>
<dbReference type="NCBIfam" id="TIGR02490">
    <property type="entry name" value="flgF"/>
    <property type="match status" value="1"/>
</dbReference>
<dbReference type="AlphaFoldDB" id="A0A1G9JF55"/>
<evidence type="ECO:0000313" key="9">
    <source>
        <dbReference type="Proteomes" id="UP000199053"/>
    </source>
</evidence>
<dbReference type="RefSeq" id="WP_092162120.1">
    <property type="nucleotide sequence ID" value="NZ_FNGA01000004.1"/>
</dbReference>
<evidence type="ECO:0000256" key="4">
    <source>
        <dbReference type="RuleBase" id="RU362116"/>
    </source>
</evidence>
<sequence length="255" mass="28083">MQTSTFSALFGAMSNEHRVNISANNLANVNTTGFKRDTCAFEDTFVKFAHDYVVDAKPFIRDKNLFPEPKIMARPRLSEEVIDMSQGSFQKTGNSLDFAIRGDGFFKVQKDGGEFYTRNGVFTLSPEGNLMTEQGYPVMASGGVVAIPPRAEVTVDGTGVIRANGEELAQLDFVEAVDPRTVKKEGENLYTIGGEVLPGTGDILQGFIEKSNVEVVTEMVSMIECQRSFEMYQKMISGTDELDKKVIQQVGRSAM</sequence>
<keyword evidence="3 4" id="KW-0975">Bacterial flagellum</keyword>
<proteinExistence type="inferred from homology"/>
<dbReference type="OrthoDB" id="9804559at2"/>
<evidence type="ECO:0000259" key="7">
    <source>
        <dbReference type="Pfam" id="PF22692"/>
    </source>
</evidence>
<dbReference type="InterPro" id="IPR010930">
    <property type="entry name" value="Flg_bb/hook_C_dom"/>
</dbReference>
<accession>A0A1G9JF55</accession>